<accession>A0A8X6IS13</accession>
<organism evidence="1 2">
    <name type="scientific">Trichonephila clavata</name>
    <name type="common">Joro spider</name>
    <name type="synonym">Nephila clavata</name>
    <dbReference type="NCBI Taxonomy" id="2740835"/>
    <lineage>
        <taxon>Eukaryota</taxon>
        <taxon>Metazoa</taxon>
        <taxon>Ecdysozoa</taxon>
        <taxon>Arthropoda</taxon>
        <taxon>Chelicerata</taxon>
        <taxon>Arachnida</taxon>
        <taxon>Araneae</taxon>
        <taxon>Araneomorphae</taxon>
        <taxon>Entelegynae</taxon>
        <taxon>Araneoidea</taxon>
        <taxon>Nephilidae</taxon>
        <taxon>Trichonephila</taxon>
    </lineage>
</organism>
<sequence length="89" mass="10671">MRRLSEKFVPRLLKGDEKICSEIQRENRANFPHYLRSEYKVQSDQNIFKRIVIANASWCYWTNERLDGGEYVRLVNCEPSEKRSANFKN</sequence>
<gene>
    <name evidence="1" type="ORF">TNCT_461551</name>
</gene>
<dbReference type="Proteomes" id="UP000887116">
    <property type="component" value="Unassembled WGS sequence"/>
</dbReference>
<dbReference type="EMBL" id="BMAO01012534">
    <property type="protein sequence ID" value="GFQ82095.1"/>
    <property type="molecule type" value="Genomic_DNA"/>
</dbReference>
<reference evidence="1" key="1">
    <citation type="submission" date="2020-07" db="EMBL/GenBank/DDBJ databases">
        <title>Multicomponent nature underlies the extraordinary mechanical properties of spider dragline silk.</title>
        <authorList>
            <person name="Kono N."/>
            <person name="Nakamura H."/>
            <person name="Mori M."/>
            <person name="Yoshida Y."/>
            <person name="Ohtoshi R."/>
            <person name="Malay A.D."/>
            <person name="Moran D.A.P."/>
            <person name="Tomita M."/>
            <person name="Numata K."/>
            <person name="Arakawa K."/>
        </authorList>
    </citation>
    <scope>NUCLEOTIDE SEQUENCE</scope>
</reference>
<proteinExistence type="predicted"/>
<evidence type="ECO:0000313" key="2">
    <source>
        <dbReference type="Proteomes" id="UP000887116"/>
    </source>
</evidence>
<evidence type="ECO:0000313" key="1">
    <source>
        <dbReference type="EMBL" id="GFQ82095.1"/>
    </source>
</evidence>
<name>A0A8X6IS13_TRICU</name>
<protein>
    <submittedName>
        <fullName evidence="1">Uncharacterized protein</fullName>
    </submittedName>
</protein>
<dbReference type="AlphaFoldDB" id="A0A8X6IS13"/>
<keyword evidence="2" id="KW-1185">Reference proteome</keyword>
<comment type="caution">
    <text evidence="1">The sequence shown here is derived from an EMBL/GenBank/DDBJ whole genome shotgun (WGS) entry which is preliminary data.</text>
</comment>